<reference evidence="11" key="2">
    <citation type="submission" date="2020-12" db="EMBL/GenBank/DDBJ databases">
        <authorList>
            <person name="Kanost M."/>
        </authorList>
    </citation>
    <scope>NUCLEOTIDE SEQUENCE</scope>
</reference>
<dbReference type="EMBL" id="JH668549">
    <property type="protein sequence ID" value="KAG6457502.1"/>
    <property type="molecule type" value="Genomic_DNA"/>
</dbReference>
<name>A0A921ZJ03_MANSE</name>
<dbReference type="GO" id="GO:0034626">
    <property type="term" value="P:fatty acid elongation, polyunsaturated fatty acid"/>
    <property type="evidence" value="ECO:0007669"/>
    <property type="project" value="TreeGrafter"/>
</dbReference>
<feature type="transmembrane region" description="Helical" evidence="10">
    <location>
        <begin position="109"/>
        <end position="134"/>
    </location>
</feature>
<organism evidence="11 12">
    <name type="scientific">Manduca sexta</name>
    <name type="common">Tobacco hawkmoth</name>
    <name type="synonym">Tobacco hornworm</name>
    <dbReference type="NCBI Taxonomy" id="7130"/>
    <lineage>
        <taxon>Eukaryota</taxon>
        <taxon>Metazoa</taxon>
        <taxon>Ecdysozoa</taxon>
        <taxon>Arthropoda</taxon>
        <taxon>Hexapoda</taxon>
        <taxon>Insecta</taxon>
        <taxon>Pterygota</taxon>
        <taxon>Neoptera</taxon>
        <taxon>Endopterygota</taxon>
        <taxon>Lepidoptera</taxon>
        <taxon>Glossata</taxon>
        <taxon>Ditrysia</taxon>
        <taxon>Bombycoidea</taxon>
        <taxon>Sphingidae</taxon>
        <taxon>Sphinginae</taxon>
        <taxon>Sphingini</taxon>
        <taxon>Manduca</taxon>
    </lineage>
</organism>
<comment type="subcellular location">
    <subcellularLocation>
        <location evidence="1">Membrane</location>
        <topology evidence="1">Multi-pass membrane protein</topology>
    </subcellularLocation>
</comment>
<accession>A0A921ZJ03</accession>
<dbReference type="GO" id="GO:0019367">
    <property type="term" value="P:fatty acid elongation, saturated fatty acid"/>
    <property type="evidence" value="ECO:0007669"/>
    <property type="project" value="TreeGrafter"/>
</dbReference>
<dbReference type="EC" id="2.3.1.199" evidence="10"/>
<feature type="transmembrane region" description="Helical" evidence="10">
    <location>
        <begin position="66"/>
        <end position="89"/>
    </location>
</feature>
<evidence type="ECO:0000256" key="2">
    <source>
        <dbReference type="ARBA" id="ARBA00022516"/>
    </source>
</evidence>
<evidence type="ECO:0000256" key="10">
    <source>
        <dbReference type="RuleBase" id="RU361115"/>
    </source>
</evidence>
<feature type="transmembrane region" description="Helical" evidence="10">
    <location>
        <begin position="208"/>
        <end position="225"/>
    </location>
</feature>
<feature type="transmembrane region" description="Helical" evidence="10">
    <location>
        <begin position="237"/>
        <end position="255"/>
    </location>
</feature>
<evidence type="ECO:0000313" key="12">
    <source>
        <dbReference type="Proteomes" id="UP000791440"/>
    </source>
</evidence>
<evidence type="ECO:0000256" key="8">
    <source>
        <dbReference type="ARBA" id="ARBA00023136"/>
    </source>
</evidence>
<comment type="catalytic activity">
    <reaction evidence="10">
        <text>a very-long-chain acyl-CoA + malonyl-CoA + H(+) = a very-long-chain 3-oxoacyl-CoA + CO2 + CoA</text>
        <dbReference type="Rhea" id="RHEA:32727"/>
        <dbReference type="ChEBI" id="CHEBI:15378"/>
        <dbReference type="ChEBI" id="CHEBI:16526"/>
        <dbReference type="ChEBI" id="CHEBI:57287"/>
        <dbReference type="ChEBI" id="CHEBI:57384"/>
        <dbReference type="ChEBI" id="CHEBI:90725"/>
        <dbReference type="ChEBI" id="CHEBI:90736"/>
        <dbReference type="EC" id="2.3.1.199"/>
    </reaction>
</comment>
<dbReference type="PANTHER" id="PTHR11157">
    <property type="entry name" value="FATTY ACID ACYL TRANSFERASE-RELATED"/>
    <property type="match status" value="1"/>
</dbReference>
<keyword evidence="3 10" id="KW-0808">Transferase</keyword>
<dbReference type="Pfam" id="PF01151">
    <property type="entry name" value="ELO"/>
    <property type="match status" value="1"/>
</dbReference>
<dbReference type="PANTHER" id="PTHR11157:SF21">
    <property type="entry name" value="ELONGATION OF VERY LONG CHAIN FATTY ACIDS PROTEIN"/>
    <property type="match status" value="1"/>
</dbReference>
<keyword evidence="4 10" id="KW-0812">Transmembrane</keyword>
<feature type="transmembrane region" description="Helical" evidence="10">
    <location>
        <begin position="146"/>
        <end position="164"/>
    </location>
</feature>
<evidence type="ECO:0000256" key="4">
    <source>
        <dbReference type="ARBA" id="ARBA00022692"/>
    </source>
</evidence>
<sequence>MLILRKCGELYKLLFNDIVDPRTMPWFLVARPYQIGTLLGLYLTFVLKWGPKWMKHRPAFNLDKVLIVYNAAQIVACLYIFVNSIYLAWGWKYKWICEPVDYSNTEEAIYIAWVCYLYFLLKVADLLDTVFFVLRKKFNQVTFLHIYHHTGMVLLTWGNSNYLAGGHGTFIGVINSFVHVIMYSYYLLTVIKPSAKQSFWWKKYITQLQILQFFWCVVHMAIIVFKPDCAYPRWTSALFLPQNVFMLILFIDFYIKNYIRKPKDKRQIENNCNGSPKYNADKNNIIDRFHSTSDNLKYKNEFILLKRGKESNFYNALNSTEKGTIIYSQNSYFTDESSNDIYDENCEDTGEKVG</sequence>
<keyword evidence="8 10" id="KW-0472">Membrane</keyword>
<feature type="transmembrane region" description="Helical" evidence="10">
    <location>
        <begin position="170"/>
        <end position="188"/>
    </location>
</feature>
<keyword evidence="7 10" id="KW-0443">Lipid metabolism</keyword>
<dbReference type="GO" id="GO:0034625">
    <property type="term" value="P:fatty acid elongation, monounsaturated fatty acid"/>
    <property type="evidence" value="ECO:0007669"/>
    <property type="project" value="TreeGrafter"/>
</dbReference>
<dbReference type="GO" id="GO:0005789">
    <property type="term" value="C:endoplasmic reticulum membrane"/>
    <property type="evidence" value="ECO:0007669"/>
    <property type="project" value="TreeGrafter"/>
</dbReference>
<evidence type="ECO:0000313" key="11">
    <source>
        <dbReference type="EMBL" id="KAG6457502.1"/>
    </source>
</evidence>
<dbReference type="AlphaFoldDB" id="A0A921ZJ03"/>
<feature type="transmembrane region" description="Helical" evidence="10">
    <location>
        <begin position="24"/>
        <end position="45"/>
    </location>
</feature>
<keyword evidence="12" id="KW-1185">Reference proteome</keyword>
<keyword evidence="5 10" id="KW-0276">Fatty acid metabolism</keyword>
<proteinExistence type="inferred from homology"/>
<keyword evidence="6 10" id="KW-1133">Transmembrane helix</keyword>
<evidence type="ECO:0000256" key="9">
    <source>
        <dbReference type="ARBA" id="ARBA00023160"/>
    </source>
</evidence>
<dbReference type="GO" id="GO:0042761">
    <property type="term" value="P:very long-chain fatty acid biosynthetic process"/>
    <property type="evidence" value="ECO:0007669"/>
    <property type="project" value="TreeGrafter"/>
</dbReference>
<evidence type="ECO:0000256" key="5">
    <source>
        <dbReference type="ARBA" id="ARBA00022832"/>
    </source>
</evidence>
<dbReference type="GO" id="GO:0009922">
    <property type="term" value="F:fatty acid elongase activity"/>
    <property type="evidence" value="ECO:0007669"/>
    <property type="project" value="UniProtKB-EC"/>
</dbReference>
<dbReference type="Proteomes" id="UP000791440">
    <property type="component" value="Unassembled WGS sequence"/>
</dbReference>
<keyword evidence="2 10" id="KW-0444">Lipid biosynthesis</keyword>
<evidence type="ECO:0000256" key="7">
    <source>
        <dbReference type="ARBA" id="ARBA00023098"/>
    </source>
</evidence>
<gene>
    <name evidence="11" type="ORF">O3G_MSEX010338</name>
</gene>
<comment type="similarity">
    <text evidence="10">Belongs to the ELO family.</text>
</comment>
<evidence type="ECO:0000256" key="3">
    <source>
        <dbReference type="ARBA" id="ARBA00022679"/>
    </source>
</evidence>
<evidence type="ECO:0000256" key="1">
    <source>
        <dbReference type="ARBA" id="ARBA00004141"/>
    </source>
</evidence>
<dbReference type="GO" id="GO:0030148">
    <property type="term" value="P:sphingolipid biosynthetic process"/>
    <property type="evidence" value="ECO:0007669"/>
    <property type="project" value="TreeGrafter"/>
</dbReference>
<keyword evidence="9 10" id="KW-0275">Fatty acid biosynthesis</keyword>
<evidence type="ECO:0000256" key="6">
    <source>
        <dbReference type="ARBA" id="ARBA00022989"/>
    </source>
</evidence>
<dbReference type="InterPro" id="IPR002076">
    <property type="entry name" value="ELO_fam"/>
</dbReference>
<reference evidence="11" key="1">
    <citation type="journal article" date="2016" name="Insect Biochem. Mol. Biol.">
        <title>Multifaceted biological insights from a draft genome sequence of the tobacco hornworm moth, Manduca sexta.</title>
        <authorList>
            <person name="Kanost M.R."/>
            <person name="Arrese E.L."/>
            <person name="Cao X."/>
            <person name="Chen Y.R."/>
            <person name="Chellapilla S."/>
            <person name="Goldsmith M.R."/>
            <person name="Grosse-Wilde E."/>
            <person name="Heckel D.G."/>
            <person name="Herndon N."/>
            <person name="Jiang H."/>
            <person name="Papanicolaou A."/>
            <person name="Qu J."/>
            <person name="Soulages J.L."/>
            <person name="Vogel H."/>
            <person name="Walters J."/>
            <person name="Waterhouse R.M."/>
            <person name="Ahn S.J."/>
            <person name="Almeida F.C."/>
            <person name="An C."/>
            <person name="Aqrawi P."/>
            <person name="Bretschneider A."/>
            <person name="Bryant W.B."/>
            <person name="Bucks S."/>
            <person name="Chao H."/>
            <person name="Chevignon G."/>
            <person name="Christen J.M."/>
            <person name="Clarke D.F."/>
            <person name="Dittmer N.T."/>
            <person name="Ferguson L.C.F."/>
            <person name="Garavelou S."/>
            <person name="Gordon K.H.J."/>
            <person name="Gunaratna R.T."/>
            <person name="Han Y."/>
            <person name="Hauser F."/>
            <person name="He Y."/>
            <person name="Heidel-Fischer H."/>
            <person name="Hirsh A."/>
            <person name="Hu Y."/>
            <person name="Jiang H."/>
            <person name="Kalra D."/>
            <person name="Klinner C."/>
            <person name="Konig C."/>
            <person name="Kovar C."/>
            <person name="Kroll A.R."/>
            <person name="Kuwar S.S."/>
            <person name="Lee S.L."/>
            <person name="Lehman R."/>
            <person name="Li K."/>
            <person name="Li Z."/>
            <person name="Liang H."/>
            <person name="Lovelace S."/>
            <person name="Lu Z."/>
            <person name="Mansfield J.H."/>
            <person name="McCulloch K.J."/>
            <person name="Mathew T."/>
            <person name="Morton B."/>
            <person name="Muzny D.M."/>
            <person name="Neunemann D."/>
            <person name="Ongeri F."/>
            <person name="Pauchet Y."/>
            <person name="Pu L.L."/>
            <person name="Pyrousis I."/>
            <person name="Rao X.J."/>
            <person name="Redding A."/>
            <person name="Roesel C."/>
            <person name="Sanchez-Gracia A."/>
            <person name="Schaack S."/>
            <person name="Shukla A."/>
            <person name="Tetreau G."/>
            <person name="Wang Y."/>
            <person name="Xiong G.H."/>
            <person name="Traut W."/>
            <person name="Walsh T.K."/>
            <person name="Worley K.C."/>
            <person name="Wu D."/>
            <person name="Wu W."/>
            <person name="Wu Y.Q."/>
            <person name="Zhang X."/>
            <person name="Zou Z."/>
            <person name="Zucker H."/>
            <person name="Briscoe A.D."/>
            <person name="Burmester T."/>
            <person name="Clem R.J."/>
            <person name="Feyereisen R."/>
            <person name="Grimmelikhuijzen C.J.P."/>
            <person name="Hamodrakas S.J."/>
            <person name="Hansson B.S."/>
            <person name="Huguet E."/>
            <person name="Jermiin L.S."/>
            <person name="Lan Q."/>
            <person name="Lehman H.K."/>
            <person name="Lorenzen M."/>
            <person name="Merzendorfer H."/>
            <person name="Michalopoulos I."/>
            <person name="Morton D.B."/>
            <person name="Muthukrishnan S."/>
            <person name="Oakeshott J.G."/>
            <person name="Palmer W."/>
            <person name="Park Y."/>
            <person name="Passarelli A.L."/>
            <person name="Rozas J."/>
            <person name="Schwartz L.M."/>
            <person name="Smith W."/>
            <person name="Southgate A."/>
            <person name="Vilcinskas A."/>
            <person name="Vogt R."/>
            <person name="Wang P."/>
            <person name="Werren J."/>
            <person name="Yu X.Q."/>
            <person name="Zhou J.J."/>
            <person name="Brown S.J."/>
            <person name="Scherer S.E."/>
            <person name="Richards S."/>
            <person name="Blissard G.W."/>
        </authorList>
    </citation>
    <scope>NUCLEOTIDE SEQUENCE</scope>
</reference>
<protein>
    <recommendedName>
        <fullName evidence="10">Elongation of very long chain fatty acids protein</fullName>
        <ecNumber evidence="10">2.3.1.199</ecNumber>
    </recommendedName>
    <alternativeName>
        <fullName evidence="10">Very-long-chain 3-oxoacyl-CoA synthase</fullName>
    </alternativeName>
</protein>
<comment type="caution">
    <text evidence="11">The sequence shown here is derived from an EMBL/GenBank/DDBJ whole genome shotgun (WGS) entry which is preliminary data.</text>
</comment>